<keyword evidence="2" id="KW-1185">Reference proteome</keyword>
<sequence length="324" mass="37554">MEKWMIRRNDFQSEYSFEYLLYSLTVGLISECDIVVNGEKNEVGELISCPIFRTKHLFNRLITTYQKRRRNRRDGEVIKGISRAECKYGSNKLEYYADCREARDGVLDDDDVQEKGVQCDVLDVQEKGVQVDSQDEKVFCSIGVQTDDILCSCDSFEGMIPYRKPVIQENHKYQTPKDLIQTQNVHVVETGFVHEVNSSRCKKMRKKKKKKMNQKNKRIYSQKSSYVVKPKSVKQIWVPKQQSPNVALNLKSKPKSVGGSFEDVLGSLKNTKNMKNKLYILHGGWYIVRFGDFLIPTKEPRSSKFDSFVENGTQFIKKVSQILK</sequence>
<dbReference type="Proteomes" id="UP000235145">
    <property type="component" value="Unassembled WGS sequence"/>
</dbReference>
<proteinExistence type="predicted"/>
<gene>
    <name evidence="1" type="ORF">LSAT_V11C100024870</name>
</gene>
<evidence type="ECO:0000313" key="1">
    <source>
        <dbReference type="EMBL" id="KAJ0225500.1"/>
    </source>
</evidence>
<dbReference type="AlphaFoldDB" id="A0A9R1WHW1"/>
<accession>A0A9R1WHW1</accession>
<reference evidence="1 2" key="1">
    <citation type="journal article" date="2017" name="Nat. Commun.">
        <title>Genome assembly with in vitro proximity ligation data and whole-genome triplication in lettuce.</title>
        <authorList>
            <person name="Reyes-Chin-Wo S."/>
            <person name="Wang Z."/>
            <person name="Yang X."/>
            <person name="Kozik A."/>
            <person name="Arikit S."/>
            <person name="Song C."/>
            <person name="Xia L."/>
            <person name="Froenicke L."/>
            <person name="Lavelle D.O."/>
            <person name="Truco M.J."/>
            <person name="Xia R."/>
            <person name="Zhu S."/>
            <person name="Xu C."/>
            <person name="Xu H."/>
            <person name="Xu X."/>
            <person name="Cox K."/>
            <person name="Korf I."/>
            <person name="Meyers B.C."/>
            <person name="Michelmore R.W."/>
        </authorList>
    </citation>
    <scope>NUCLEOTIDE SEQUENCE [LARGE SCALE GENOMIC DNA]</scope>
    <source>
        <strain evidence="2">cv. Salinas</strain>
        <tissue evidence="1">Seedlings</tissue>
    </source>
</reference>
<organism evidence="1 2">
    <name type="scientific">Lactuca sativa</name>
    <name type="common">Garden lettuce</name>
    <dbReference type="NCBI Taxonomy" id="4236"/>
    <lineage>
        <taxon>Eukaryota</taxon>
        <taxon>Viridiplantae</taxon>
        <taxon>Streptophyta</taxon>
        <taxon>Embryophyta</taxon>
        <taxon>Tracheophyta</taxon>
        <taxon>Spermatophyta</taxon>
        <taxon>Magnoliopsida</taxon>
        <taxon>eudicotyledons</taxon>
        <taxon>Gunneridae</taxon>
        <taxon>Pentapetalae</taxon>
        <taxon>asterids</taxon>
        <taxon>campanulids</taxon>
        <taxon>Asterales</taxon>
        <taxon>Asteraceae</taxon>
        <taxon>Cichorioideae</taxon>
        <taxon>Cichorieae</taxon>
        <taxon>Lactucinae</taxon>
        <taxon>Lactuca</taxon>
    </lineage>
</organism>
<name>A0A9R1WHW1_LACSA</name>
<evidence type="ECO:0000313" key="2">
    <source>
        <dbReference type="Proteomes" id="UP000235145"/>
    </source>
</evidence>
<dbReference type="EMBL" id="NBSK02000001">
    <property type="protein sequence ID" value="KAJ0225500.1"/>
    <property type="molecule type" value="Genomic_DNA"/>
</dbReference>
<comment type="caution">
    <text evidence="1">The sequence shown here is derived from an EMBL/GenBank/DDBJ whole genome shotgun (WGS) entry which is preliminary data.</text>
</comment>
<protein>
    <submittedName>
        <fullName evidence="1">Uncharacterized protein</fullName>
    </submittedName>
</protein>